<dbReference type="AlphaFoldDB" id="I4B700"/>
<keyword evidence="2" id="KW-1185">Reference proteome</keyword>
<evidence type="ECO:0000313" key="2">
    <source>
        <dbReference type="Proteomes" id="UP000006048"/>
    </source>
</evidence>
<dbReference type="InterPro" id="IPR015018">
    <property type="entry name" value="DUF1905"/>
</dbReference>
<name>I4B700_TURPD</name>
<gene>
    <name evidence="1" type="ordered locus">Turpa_2415</name>
</gene>
<dbReference type="InterPro" id="IPR037079">
    <property type="entry name" value="AF2212/PG0164-like_sf"/>
</dbReference>
<dbReference type="STRING" id="869212.Turpa_2415"/>
<organism evidence="1 2">
    <name type="scientific">Turneriella parva (strain ATCC BAA-1111 / DSM 21527 / NCTC 11395 / H)</name>
    <name type="common">Leptospira parva</name>
    <dbReference type="NCBI Taxonomy" id="869212"/>
    <lineage>
        <taxon>Bacteria</taxon>
        <taxon>Pseudomonadati</taxon>
        <taxon>Spirochaetota</taxon>
        <taxon>Spirochaetia</taxon>
        <taxon>Leptospirales</taxon>
        <taxon>Leptospiraceae</taxon>
        <taxon>Turneriella</taxon>
    </lineage>
</organism>
<dbReference type="Pfam" id="PF08922">
    <property type="entry name" value="DUF1905"/>
    <property type="match status" value="1"/>
</dbReference>
<accession>I4B700</accession>
<dbReference type="KEGG" id="tpx:Turpa_2415"/>
<sequence>MKVWIYDGPTPWHFVTLPKKLAAEIKVFHGNLAKSFGSIGVTVTIGDTTWKTSVFSDTKSGSYVLPLKAEVRRREGIVADRTIQIILKIA</sequence>
<dbReference type="HOGENOM" id="CLU_154638_0_0_12"/>
<dbReference type="Proteomes" id="UP000006048">
    <property type="component" value="Chromosome"/>
</dbReference>
<dbReference type="RefSeq" id="WP_014803563.1">
    <property type="nucleotide sequence ID" value="NC_018020.1"/>
</dbReference>
<dbReference type="PATRIC" id="fig|869212.3.peg.2430"/>
<protein>
    <recommendedName>
        <fullName evidence="3">DUF1905 domain-containing protein</fullName>
    </recommendedName>
</protein>
<dbReference type="OrthoDB" id="9808666at2"/>
<proteinExistence type="predicted"/>
<dbReference type="Gene3D" id="2.40.30.100">
    <property type="entry name" value="AF2212/PG0164-like"/>
    <property type="match status" value="1"/>
</dbReference>
<evidence type="ECO:0008006" key="3">
    <source>
        <dbReference type="Google" id="ProtNLM"/>
    </source>
</evidence>
<reference evidence="1 2" key="1">
    <citation type="submission" date="2012-06" db="EMBL/GenBank/DDBJ databases">
        <title>The complete chromosome of genome of Turneriella parva DSM 21527.</title>
        <authorList>
            <consortium name="US DOE Joint Genome Institute (JGI-PGF)"/>
            <person name="Lucas S."/>
            <person name="Han J."/>
            <person name="Lapidus A."/>
            <person name="Bruce D."/>
            <person name="Goodwin L."/>
            <person name="Pitluck S."/>
            <person name="Peters L."/>
            <person name="Kyrpides N."/>
            <person name="Mavromatis K."/>
            <person name="Ivanova N."/>
            <person name="Mikhailova N."/>
            <person name="Chertkov O."/>
            <person name="Detter J.C."/>
            <person name="Tapia R."/>
            <person name="Han C."/>
            <person name="Land M."/>
            <person name="Hauser L."/>
            <person name="Markowitz V."/>
            <person name="Cheng J.-F."/>
            <person name="Hugenholtz P."/>
            <person name="Woyke T."/>
            <person name="Wu D."/>
            <person name="Gronow S."/>
            <person name="Wellnitz S."/>
            <person name="Brambilla E."/>
            <person name="Klenk H.-P."/>
            <person name="Eisen J.A."/>
        </authorList>
    </citation>
    <scope>NUCLEOTIDE SEQUENCE [LARGE SCALE GENOMIC DNA]</scope>
    <source>
        <strain evidence="2">ATCC BAA-1111 / DSM 21527 / NCTC 11395 / H</strain>
    </source>
</reference>
<dbReference type="SUPFAM" id="SSF141694">
    <property type="entry name" value="AF2212/PG0164-like"/>
    <property type="match status" value="1"/>
</dbReference>
<evidence type="ECO:0000313" key="1">
    <source>
        <dbReference type="EMBL" id="AFM13057.1"/>
    </source>
</evidence>
<dbReference type="EMBL" id="CP002959">
    <property type="protein sequence ID" value="AFM13057.1"/>
    <property type="molecule type" value="Genomic_DNA"/>
</dbReference>